<reference evidence="1 2" key="1">
    <citation type="journal article" date="2022" name="Allergy">
        <title>Genome assembly and annotation of Periplaneta americana reveal a comprehensive cockroach allergen profile.</title>
        <authorList>
            <person name="Wang L."/>
            <person name="Xiong Q."/>
            <person name="Saelim N."/>
            <person name="Wang L."/>
            <person name="Nong W."/>
            <person name="Wan A.T."/>
            <person name="Shi M."/>
            <person name="Liu X."/>
            <person name="Cao Q."/>
            <person name="Hui J.H.L."/>
            <person name="Sookrung N."/>
            <person name="Leung T.F."/>
            <person name="Tungtrongchitr A."/>
            <person name="Tsui S.K.W."/>
        </authorList>
    </citation>
    <scope>NUCLEOTIDE SEQUENCE [LARGE SCALE GENOMIC DNA]</scope>
    <source>
        <strain evidence="1">PWHHKU_190912</strain>
    </source>
</reference>
<comment type="caution">
    <text evidence="1">The sequence shown here is derived from an EMBL/GenBank/DDBJ whole genome shotgun (WGS) entry which is preliminary data.</text>
</comment>
<name>A0ABQ8SKC0_PERAM</name>
<gene>
    <name evidence="1" type="ORF">ANN_22869</name>
</gene>
<keyword evidence="2" id="KW-1185">Reference proteome</keyword>
<sequence length="219" mass="24400">MPKRSNYTPGSRPLMHVIKVHLLKSGLSANDDSGYNCSANDRLDFIFSSMTFALPSKTKSLTGHTWLSDRLFESPSFTTIRNNRQFEGDRYDAHLDALVSVFEMFHPSPNTAGAHAHISVFTLKSEVNFSRKFFICNNGFNDSTLSKRIIVVDHFANIACDHVLEANDVTGSNFGKFYSRKDGVGSSNVLSTIEKRSSLSISTAVYPTLSLTINLNWFS</sequence>
<proteinExistence type="predicted"/>
<dbReference type="Proteomes" id="UP001148838">
    <property type="component" value="Unassembled WGS sequence"/>
</dbReference>
<evidence type="ECO:0000313" key="1">
    <source>
        <dbReference type="EMBL" id="KAJ4434314.1"/>
    </source>
</evidence>
<evidence type="ECO:0000313" key="2">
    <source>
        <dbReference type="Proteomes" id="UP001148838"/>
    </source>
</evidence>
<accession>A0ABQ8SKC0</accession>
<protein>
    <submittedName>
        <fullName evidence="1">Uncharacterized protein</fullName>
    </submittedName>
</protein>
<organism evidence="1 2">
    <name type="scientific">Periplaneta americana</name>
    <name type="common">American cockroach</name>
    <name type="synonym">Blatta americana</name>
    <dbReference type="NCBI Taxonomy" id="6978"/>
    <lineage>
        <taxon>Eukaryota</taxon>
        <taxon>Metazoa</taxon>
        <taxon>Ecdysozoa</taxon>
        <taxon>Arthropoda</taxon>
        <taxon>Hexapoda</taxon>
        <taxon>Insecta</taxon>
        <taxon>Pterygota</taxon>
        <taxon>Neoptera</taxon>
        <taxon>Polyneoptera</taxon>
        <taxon>Dictyoptera</taxon>
        <taxon>Blattodea</taxon>
        <taxon>Blattoidea</taxon>
        <taxon>Blattidae</taxon>
        <taxon>Blattinae</taxon>
        <taxon>Periplaneta</taxon>
    </lineage>
</organism>
<dbReference type="EMBL" id="JAJSOF020000025">
    <property type="protein sequence ID" value="KAJ4434314.1"/>
    <property type="molecule type" value="Genomic_DNA"/>
</dbReference>